<sequence length="192" mass="19976">MGHFGQPKRHASTGAGLSRIRAHGPCALSLPIKGEISSACVPCVAAATNLAPSSSLRRRSSSTGPHRHTGAAVVAGHRPCVDVRLVNLCATGATLLPRHARGPEPSLRCPIERHIQCTNGLATLCETTPCGDGVDNVAIISIAIVTYGSVQPLMVDLVINPGTPSGSNVSILFSNGDSIDMSSKDKEFDTEY</sequence>
<reference evidence="1 2" key="1">
    <citation type="submission" date="2024-02" db="EMBL/GenBank/DDBJ databases">
        <title>High-quality chromosome-scale genome assembly of Pensacola bahiagrass (Paspalum notatum Flugge var. saurae).</title>
        <authorList>
            <person name="Vega J.M."/>
            <person name="Podio M."/>
            <person name="Orjuela J."/>
            <person name="Siena L.A."/>
            <person name="Pessino S.C."/>
            <person name="Combes M.C."/>
            <person name="Mariac C."/>
            <person name="Albertini E."/>
            <person name="Pupilli F."/>
            <person name="Ortiz J.P.A."/>
            <person name="Leblanc O."/>
        </authorList>
    </citation>
    <scope>NUCLEOTIDE SEQUENCE [LARGE SCALE GENOMIC DNA]</scope>
    <source>
        <strain evidence="1">R1</strain>
        <tissue evidence="1">Leaf</tissue>
    </source>
</reference>
<evidence type="ECO:0000313" key="2">
    <source>
        <dbReference type="Proteomes" id="UP001341281"/>
    </source>
</evidence>
<dbReference type="EMBL" id="CP144749">
    <property type="protein sequence ID" value="WVZ77533.1"/>
    <property type="molecule type" value="Genomic_DNA"/>
</dbReference>
<accession>A0AAQ3WXA1</accession>
<organism evidence="1 2">
    <name type="scientific">Paspalum notatum var. saurae</name>
    <dbReference type="NCBI Taxonomy" id="547442"/>
    <lineage>
        <taxon>Eukaryota</taxon>
        <taxon>Viridiplantae</taxon>
        <taxon>Streptophyta</taxon>
        <taxon>Embryophyta</taxon>
        <taxon>Tracheophyta</taxon>
        <taxon>Spermatophyta</taxon>
        <taxon>Magnoliopsida</taxon>
        <taxon>Liliopsida</taxon>
        <taxon>Poales</taxon>
        <taxon>Poaceae</taxon>
        <taxon>PACMAD clade</taxon>
        <taxon>Panicoideae</taxon>
        <taxon>Andropogonodae</taxon>
        <taxon>Paspaleae</taxon>
        <taxon>Paspalinae</taxon>
        <taxon>Paspalum</taxon>
    </lineage>
</organism>
<evidence type="ECO:0000313" key="1">
    <source>
        <dbReference type="EMBL" id="WVZ77533.1"/>
    </source>
</evidence>
<keyword evidence="2" id="KW-1185">Reference proteome</keyword>
<gene>
    <name evidence="1" type="ORF">U9M48_025391</name>
</gene>
<dbReference type="Proteomes" id="UP001341281">
    <property type="component" value="Chromosome 05"/>
</dbReference>
<protein>
    <submittedName>
        <fullName evidence="1">Uncharacterized protein</fullName>
    </submittedName>
</protein>
<name>A0AAQ3WXA1_PASNO</name>
<dbReference type="AlphaFoldDB" id="A0AAQ3WXA1"/>
<proteinExistence type="predicted"/>